<protein>
    <submittedName>
        <fullName evidence="7">ABC-type hemin transportsystem, ATPase</fullName>
    </submittedName>
</protein>
<accession>A0A348HEL1</accession>
<organism evidence="7 8">
    <name type="scientific">Zymobacter palmae</name>
    <dbReference type="NCBI Taxonomy" id="33074"/>
    <lineage>
        <taxon>Bacteria</taxon>
        <taxon>Pseudomonadati</taxon>
        <taxon>Pseudomonadota</taxon>
        <taxon>Gammaproteobacteria</taxon>
        <taxon>Oceanospirillales</taxon>
        <taxon>Halomonadaceae</taxon>
        <taxon>Zymobacter group</taxon>
        <taxon>Zymobacter</taxon>
    </lineage>
</organism>
<dbReference type="CDD" id="cd03214">
    <property type="entry name" value="ABC_Iron-Siderophores_B12_Hemin"/>
    <property type="match status" value="1"/>
</dbReference>
<dbReference type="GO" id="GO:0005524">
    <property type="term" value="F:ATP binding"/>
    <property type="evidence" value="ECO:0007669"/>
    <property type="project" value="UniProtKB-KW"/>
</dbReference>
<evidence type="ECO:0000256" key="5">
    <source>
        <dbReference type="ARBA" id="ARBA00037066"/>
    </source>
</evidence>
<feature type="domain" description="ABC transporter" evidence="6">
    <location>
        <begin position="1"/>
        <end position="204"/>
    </location>
</feature>
<evidence type="ECO:0000256" key="2">
    <source>
        <dbReference type="ARBA" id="ARBA00022741"/>
    </source>
</evidence>
<proteinExistence type="predicted"/>
<dbReference type="Gene3D" id="3.40.50.300">
    <property type="entry name" value="P-loop containing nucleotide triphosphate hydrolases"/>
    <property type="match status" value="1"/>
</dbReference>
<dbReference type="EMBL" id="AP018933">
    <property type="protein sequence ID" value="BBG30063.1"/>
    <property type="molecule type" value="Genomic_DNA"/>
</dbReference>
<dbReference type="InterPro" id="IPR027417">
    <property type="entry name" value="P-loop_NTPase"/>
</dbReference>
<reference evidence="7 8" key="1">
    <citation type="submission" date="2018-09" db="EMBL/GenBank/DDBJ databases">
        <title>Zymobacter palmae IAM14233 (=T109) whole genome analysis.</title>
        <authorList>
            <person name="Yanase H."/>
        </authorList>
    </citation>
    <scope>NUCLEOTIDE SEQUENCE [LARGE SCALE GENOMIC DNA]</scope>
    <source>
        <strain evidence="7 8">IAM14233</strain>
    </source>
</reference>
<dbReference type="PANTHER" id="PTHR42794">
    <property type="entry name" value="HEMIN IMPORT ATP-BINDING PROTEIN HMUV"/>
    <property type="match status" value="1"/>
</dbReference>
<dbReference type="KEGG" id="zpl:ZBT109_1303"/>
<dbReference type="Proteomes" id="UP000267342">
    <property type="component" value="Chromosome"/>
</dbReference>
<gene>
    <name evidence="7" type="ORF">ZBT109_1303</name>
</gene>
<dbReference type="SUPFAM" id="SSF52540">
    <property type="entry name" value="P-loop containing nucleoside triphosphate hydrolases"/>
    <property type="match status" value="1"/>
</dbReference>
<evidence type="ECO:0000256" key="1">
    <source>
        <dbReference type="ARBA" id="ARBA00022448"/>
    </source>
</evidence>
<name>A0A348HEL1_9GAMM</name>
<evidence type="ECO:0000259" key="6">
    <source>
        <dbReference type="PROSITE" id="PS50893"/>
    </source>
</evidence>
<dbReference type="Pfam" id="PF00005">
    <property type="entry name" value="ABC_tran"/>
    <property type="match status" value="1"/>
</dbReference>
<dbReference type="PROSITE" id="PS50893">
    <property type="entry name" value="ABC_TRANSPORTER_2"/>
    <property type="match status" value="1"/>
</dbReference>
<keyword evidence="4" id="KW-1278">Translocase</keyword>
<keyword evidence="2" id="KW-0547">Nucleotide-binding</keyword>
<dbReference type="InterPro" id="IPR003593">
    <property type="entry name" value="AAA+_ATPase"/>
</dbReference>
<keyword evidence="8" id="KW-1185">Reference proteome</keyword>
<evidence type="ECO:0000256" key="4">
    <source>
        <dbReference type="ARBA" id="ARBA00022967"/>
    </source>
</evidence>
<evidence type="ECO:0000256" key="3">
    <source>
        <dbReference type="ARBA" id="ARBA00022840"/>
    </source>
</evidence>
<dbReference type="InterPro" id="IPR003439">
    <property type="entry name" value="ABC_transporter-like_ATP-bd"/>
</dbReference>
<dbReference type="AlphaFoldDB" id="A0A348HEL1"/>
<keyword evidence="3" id="KW-0067">ATP-binding</keyword>
<keyword evidence="1" id="KW-0813">Transport</keyword>
<dbReference type="STRING" id="1123510.GCA_000620025_00298"/>
<dbReference type="GO" id="GO:0016887">
    <property type="term" value="F:ATP hydrolysis activity"/>
    <property type="evidence" value="ECO:0007669"/>
    <property type="project" value="InterPro"/>
</dbReference>
<sequence>MPGQVLGVLGPNGAGKSSLLDVLAGLVVPQSGNVLWRDQAVSDMKSLQRARTVGLLEQQCHGDGAFRVEELVALGAWPHNGSRRERRRQVNHAMSLTGLSVLAAMRMDRLSGGERQRAHLARLLVQSPALWLLDEPTNHLDIAHAHAVMALMRGKTAIVTLHDINLAARYCDQLLLMHDGNAVAIGSPDEVLQPERLKRVYGMEAHRLASTAHPHPVIEFLTP</sequence>
<comment type="function">
    <text evidence="5">Part of the ABC transporter complex HmuTUV involved in hemin import. Responsible for energy coupling to the transport system.</text>
</comment>
<dbReference type="PANTHER" id="PTHR42794:SF1">
    <property type="entry name" value="HEMIN IMPORT ATP-BINDING PROTEIN HMUV"/>
    <property type="match status" value="1"/>
</dbReference>
<evidence type="ECO:0000313" key="7">
    <source>
        <dbReference type="EMBL" id="BBG30063.1"/>
    </source>
</evidence>
<dbReference type="SMART" id="SM00382">
    <property type="entry name" value="AAA"/>
    <property type="match status" value="1"/>
</dbReference>
<evidence type="ECO:0000313" key="8">
    <source>
        <dbReference type="Proteomes" id="UP000267342"/>
    </source>
</evidence>